<reference evidence="2" key="1">
    <citation type="submission" date="2015-12" db="EMBL/GenBank/DDBJ databases">
        <title>Gene expression during late stages of embryo sac development: a critical building block for successful pollen-pistil interactions.</title>
        <authorList>
            <person name="Liu Y."/>
            <person name="Joly V."/>
            <person name="Sabar M."/>
            <person name="Matton D.P."/>
        </authorList>
    </citation>
    <scope>NUCLEOTIDE SEQUENCE</scope>
</reference>
<sequence>MVLVMLCWFQYIIIHFLTNNQTTPKALFIVLQSIAILEFNKEVTYFFTSNICTAPTGLCNSPLPQVIGTLGYEGSTP</sequence>
<feature type="signal peptide" evidence="1">
    <location>
        <begin position="1"/>
        <end position="19"/>
    </location>
</feature>
<name>A0A0V0HA17_SOLCH</name>
<evidence type="ECO:0000256" key="1">
    <source>
        <dbReference type="SAM" id="SignalP"/>
    </source>
</evidence>
<accession>A0A0V0HA17</accession>
<proteinExistence type="predicted"/>
<evidence type="ECO:0000313" key="2">
    <source>
        <dbReference type="EMBL" id="JAP16938.1"/>
    </source>
</evidence>
<protein>
    <submittedName>
        <fullName evidence="2">Putative ovule protein</fullName>
    </submittedName>
</protein>
<organism evidence="2">
    <name type="scientific">Solanum chacoense</name>
    <name type="common">Chaco potato</name>
    <dbReference type="NCBI Taxonomy" id="4108"/>
    <lineage>
        <taxon>Eukaryota</taxon>
        <taxon>Viridiplantae</taxon>
        <taxon>Streptophyta</taxon>
        <taxon>Embryophyta</taxon>
        <taxon>Tracheophyta</taxon>
        <taxon>Spermatophyta</taxon>
        <taxon>Magnoliopsida</taxon>
        <taxon>eudicotyledons</taxon>
        <taxon>Gunneridae</taxon>
        <taxon>Pentapetalae</taxon>
        <taxon>asterids</taxon>
        <taxon>lamiids</taxon>
        <taxon>Solanales</taxon>
        <taxon>Solanaceae</taxon>
        <taxon>Solanoideae</taxon>
        <taxon>Solaneae</taxon>
        <taxon>Solanum</taxon>
    </lineage>
</organism>
<keyword evidence="1" id="KW-0732">Signal</keyword>
<dbReference type="AlphaFoldDB" id="A0A0V0HA17"/>
<feature type="chain" id="PRO_5006865730" evidence="1">
    <location>
        <begin position="20"/>
        <end position="77"/>
    </location>
</feature>
<dbReference type="EMBL" id="GEDG01023171">
    <property type="protein sequence ID" value="JAP16938.1"/>
    <property type="molecule type" value="Transcribed_RNA"/>
</dbReference>